<evidence type="ECO:0000256" key="3">
    <source>
        <dbReference type="ARBA" id="ARBA00023163"/>
    </source>
</evidence>
<feature type="compositionally biased region" description="Basic and acidic residues" evidence="5">
    <location>
        <begin position="383"/>
        <end position="397"/>
    </location>
</feature>
<keyword evidence="3" id="KW-0804">Transcription</keyword>
<feature type="compositionally biased region" description="Low complexity" evidence="5">
    <location>
        <begin position="110"/>
        <end position="134"/>
    </location>
</feature>
<dbReference type="GO" id="GO:1990269">
    <property type="term" value="F:RNA polymerase II C-terminal domain phosphoserine binding"/>
    <property type="evidence" value="ECO:0007669"/>
    <property type="project" value="TreeGrafter"/>
</dbReference>
<evidence type="ECO:0000313" key="8">
    <source>
        <dbReference type="Proteomes" id="UP000664859"/>
    </source>
</evidence>
<feature type="compositionally biased region" description="Basic and acidic residues" evidence="5">
    <location>
        <begin position="288"/>
        <end position="312"/>
    </location>
</feature>
<keyword evidence="4" id="KW-0539">Nucleus</keyword>
<gene>
    <name evidence="7" type="ORF">JKP88DRAFT_348615</name>
</gene>
<dbReference type="Gene3D" id="3.90.70.200">
    <property type="entry name" value="Plus-3 domain"/>
    <property type="match status" value="1"/>
</dbReference>
<comment type="subcellular location">
    <subcellularLocation>
        <location evidence="1">Nucleus</location>
    </subcellularLocation>
</comment>
<dbReference type="InterPro" id="IPR036128">
    <property type="entry name" value="Plus3-like_sf"/>
</dbReference>
<dbReference type="Pfam" id="PF03126">
    <property type="entry name" value="Plus-3"/>
    <property type="match status" value="1"/>
</dbReference>
<dbReference type="Proteomes" id="UP000664859">
    <property type="component" value="Unassembled WGS sequence"/>
</dbReference>
<feature type="region of interest" description="Disordered" evidence="5">
    <location>
        <begin position="707"/>
        <end position="730"/>
    </location>
</feature>
<dbReference type="SUPFAM" id="SSF159042">
    <property type="entry name" value="Plus3-like"/>
    <property type="match status" value="2"/>
</dbReference>
<dbReference type="EMBL" id="JAFCMP010000201">
    <property type="protein sequence ID" value="KAG5183536.1"/>
    <property type="molecule type" value="Genomic_DNA"/>
</dbReference>
<evidence type="ECO:0000259" key="6">
    <source>
        <dbReference type="PROSITE" id="PS51360"/>
    </source>
</evidence>
<dbReference type="SMART" id="SM00719">
    <property type="entry name" value="Plus3"/>
    <property type="match status" value="1"/>
</dbReference>
<dbReference type="OrthoDB" id="166375at2759"/>
<dbReference type="GO" id="GO:0003677">
    <property type="term" value="F:DNA binding"/>
    <property type="evidence" value="ECO:0007669"/>
    <property type="project" value="InterPro"/>
</dbReference>
<feature type="compositionally biased region" description="Low complexity" evidence="5">
    <location>
        <begin position="929"/>
        <end position="943"/>
    </location>
</feature>
<feature type="compositionally biased region" description="Low complexity" evidence="5">
    <location>
        <begin position="800"/>
        <end position="809"/>
    </location>
</feature>
<feature type="compositionally biased region" description="Basic and acidic residues" evidence="5">
    <location>
        <begin position="707"/>
        <end position="718"/>
    </location>
</feature>
<feature type="compositionally biased region" description="Basic residues" evidence="5">
    <location>
        <begin position="40"/>
        <end position="56"/>
    </location>
</feature>
<proteinExistence type="predicted"/>
<protein>
    <submittedName>
        <fullName evidence="7">Plus-3 domain-containing protein</fullName>
    </submittedName>
</protein>
<feature type="region of interest" description="Disordered" evidence="5">
    <location>
        <begin position="921"/>
        <end position="954"/>
    </location>
</feature>
<evidence type="ECO:0000256" key="5">
    <source>
        <dbReference type="SAM" id="MobiDB-lite"/>
    </source>
</evidence>
<reference evidence="7" key="1">
    <citation type="submission" date="2021-02" db="EMBL/GenBank/DDBJ databases">
        <title>First Annotated Genome of the Yellow-green Alga Tribonema minus.</title>
        <authorList>
            <person name="Mahan K.M."/>
        </authorList>
    </citation>
    <scope>NUCLEOTIDE SEQUENCE</scope>
    <source>
        <strain evidence="7">UTEX B ZZ1240</strain>
    </source>
</reference>
<comment type="caution">
    <text evidence="7">The sequence shown here is derived from an EMBL/GenBank/DDBJ whole genome shotgun (WGS) entry which is preliminary data.</text>
</comment>
<evidence type="ECO:0000256" key="2">
    <source>
        <dbReference type="ARBA" id="ARBA00023015"/>
    </source>
</evidence>
<feature type="compositionally biased region" description="Low complexity" evidence="5">
    <location>
        <begin position="348"/>
        <end position="368"/>
    </location>
</feature>
<dbReference type="InterPro" id="IPR004343">
    <property type="entry name" value="Plus-3_dom"/>
</dbReference>
<evidence type="ECO:0000256" key="4">
    <source>
        <dbReference type="ARBA" id="ARBA00023242"/>
    </source>
</evidence>
<organism evidence="7 8">
    <name type="scientific">Tribonema minus</name>
    <dbReference type="NCBI Taxonomy" id="303371"/>
    <lineage>
        <taxon>Eukaryota</taxon>
        <taxon>Sar</taxon>
        <taxon>Stramenopiles</taxon>
        <taxon>Ochrophyta</taxon>
        <taxon>PX clade</taxon>
        <taxon>Xanthophyceae</taxon>
        <taxon>Tribonematales</taxon>
        <taxon>Tribonemataceae</taxon>
        <taxon>Tribonema</taxon>
    </lineage>
</organism>
<dbReference type="PANTHER" id="PTHR13115:SF8">
    <property type="entry name" value="RNA POLYMERASE-ASSOCIATED PROTEIN RTF1 HOMOLOG"/>
    <property type="match status" value="1"/>
</dbReference>
<dbReference type="AlphaFoldDB" id="A0A836CH32"/>
<dbReference type="GO" id="GO:0016593">
    <property type="term" value="C:Cdc73/Paf1 complex"/>
    <property type="evidence" value="ECO:0007669"/>
    <property type="project" value="TreeGrafter"/>
</dbReference>
<feature type="compositionally biased region" description="Basic and acidic residues" evidence="5">
    <location>
        <begin position="10"/>
        <end position="19"/>
    </location>
</feature>
<evidence type="ECO:0000313" key="7">
    <source>
        <dbReference type="EMBL" id="KAG5183536.1"/>
    </source>
</evidence>
<feature type="compositionally biased region" description="Acidic residues" evidence="5">
    <location>
        <begin position="810"/>
        <end position="822"/>
    </location>
</feature>
<feature type="compositionally biased region" description="Basic and acidic residues" evidence="5">
    <location>
        <begin position="823"/>
        <end position="839"/>
    </location>
</feature>
<sequence length="967" mass="104451">MSSLRLALKRSLDVNHDDSEASSDPNARPAPPPVAVKRPAAARKPARKPAPKRRKVHSDSEELGEDEDTGAHSESGTSSGSDDGRKGGGGGAARSGSNRRLSVNASATKGGARQQRRGSGARSRSPSASPAASSEDTDAYDEDLYENEEDKAKLMAMPEVERENILYERAERRRERRERRATLQRVKARIGTKGAATAAVFSTQVVSVKARIGTKGAATAAAPRALSLKQARIGTKGAATAAAGRKTAAAEAARKLAAAATAYTDTSSESEQEEVPKPGTRSAPVPAKAERGASSDDSSDGDKPQRSSRDQRAASPNRDARRRRSDSESGASAHSSDRSGRARGARGARGQQRSSRQRASSGSSGSSRSRSRSRSRSSSPARGRRERDRRAGSKRESSPSSDSDSGSDSASPTRRRGRADSPEERHSGRTQAESGPPAPAVAMAWESAVTLNDINMCRVPRENLEKWLNEPFFDEALKGCFVKLGVGMRNNQAVYRMLRVGMRNNQAVYRMCEVEGVTKYKRQYTMPGGMPTTKALTLRFGSAKRDFRMDTISNHRITEGEFRAWRQACAKDRVKVPTPQECQARYARAKNAVTRHQYTVEHVAEMVKRNAEQGRVLSSAALAKLKLERAIGAAVMRLEKEEADLAAARAEKAEADLAAARAEVENATMASRGGALRELEEAQEKHLAASAEVDQLRDDLAKLEEEEARKKARMEDAQGRAIKKARMEDAQGRAIKMRSLNARNRGANIAIDAATARRRQSQENGQAKTSDPFARRACRPKILWAVGTSPTRGRSPVPPEEQQAEQLPQEQEEDEDGAFDGAEETKSREALSDLQRDAAAEIATAGMGELAIQAPDNANGGMDTNGADKNGGMTPRTQQLHKKHSFGGEDPIAQQLHKKHSFGGEDPIAQLGGEDPIAQAAREEEAERAAAAAQQAPVEPRAATNRRAGMSLSDYLKQARKLQEQMG</sequence>
<feature type="region of interest" description="Disordered" evidence="5">
    <location>
        <begin position="1"/>
        <end position="153"/>
    </location>
</feature>
<keyword evidence="8" id="KW-1185">Reference proteome</keyword>
<evidence type="ECO:0000256" key="1">
    <source>
        <dbReference type="ARBA" id="ARBA00004123"/>
    </source>
</evidence>
<feature type="region of interest" description="Disordered" evidence="5">
    <location>
        <begin position="256"/>
        <end position="439"/>
    </location>
</feature>
<feature type="compositionally biased region" description="Basic and acidic residues" evidence="5">
    <location>
        <begin position="418"/>
        <end position="427"/>
    </location>
</feature>
<dbReference type="PANTHER" id="PTHR13115">
    <property type="entry name" value="RNA POLYMERASE-ASSOCIATED PROTEIN RTF1 HOMOLOG"/>
    <property type="match status" value="1"/>
</dbReference>
<accession>A0A836CH32</accession>
<dbReference type="PROSITE" id="PS51360">
    <property type="entry name" value="PLUS3"/>
    <property type="match status" value="1"/>
</dbReference>
<feature type="compositionally biased region" description="Low complexity" evidence="5">
    <location>
        <begin position="72"/>
        <end position="81"/>
    </location>
</feature>
<feature type="region of interest" description="Disordered" evidence="5">
    <location>
        <begin position="753"/>
        <end position="890"/>
    </location>
</feature>
<feature type="domain" description="Plus3" evidence="6">
    <location>
        <begin position="448"/>
        <end position="594"/>
    </location>
</feature>
<name>A0A836CH32_9STRA</name>
<feature type="compositionally biased region" description="Acidic residues" evidence="5">
    <location>
        <begin position="135"/>
        <end position="149"/>
    </location>
</feature>
<keyword evidence="2" id="KW-0805">Transcription regulation</keyword>
<feature type="compositionally biased region" description="Low complexity" evidence="5">
    <location>
        <begin position="398"/>
        <end position="411"/>
    </location>
</feature>